<sequence length="147" mass="17478">MLELDVKVIDSKWSVAKFTKIENIKDSNYVEWSDGETRFYTNIICINKQDPHKPFVVYNKDINILTSLVAVINREPMVWRARYGKRYYYIDSFGDMDTAVDVYSTSDDTRYNLGNYFETEIEAKRVLDSKEWREFWERVRGGEIGNE</sequence>
<dbReference type="Proteomes" id="UP000003964">
    <property type="component" value="Unassembled WGS sequence"/>
</dbReference>
<evidence type="ECO:0000313" key="2">
    <source>
        <dbReference type="Proteomes" id="UP000003964"/>
    </source>
</evidence>
<protein>
    <submittedName>
        <fullName evidence="1">Uncharacterized protein</fullName>
    </submittedName>
</protein>
<gene>
    <name evidence="1" type="ORF">HMPREF0400_01571</name>
</gene>
<dbReference type="EMBL" id="GG770383">
    <property type="protein sequence ID" value="EFG28232.2"/>
    <property type="molecule type" value="Genomic_DNA"/>
</dbReference>
<dbReference type="AlphaFoldDB" id="D6LIK6"/>
<dbReference type="RefSeq" id="WP_008821490.1">
    <property type="nucleotide sequence ID" value="NZ_GG770383.1"/>
</dbReference>
<reference evidence="1 2" key="1">
    <citation type="submission" date="2010-03" db="EMBL/GenBank/DDBJ databases">
        <title>The Genome Sequence of Fusobacterium sp. 1_1_41FAA.</title>
        <authorList>
            <consortium name="The Broad Institute Genome Sequencing Platform"/>
            <person name="Ward D."/>
            <person name="Earl A."/>
            <person name="Feldgarden M."/>
            <person name="Gevers D."/>
            <person name="Young S.K."/>
            <person name="Zeng Q."/>
            <person name="Koehrsen M."/>
            <person name="Alvarado L."/>
            <person name="Berlin A."/>
            <person name="Borenstein D."/>
            <person name="Chapman S."/>
            <person name="Chen Z."/>
            <person name="Engels R."/>
            <person name="Freedman E."/>
            <person name="Gellesch M."/>
            <person name="Goldberg J."/>
            <person name="Griggs A."/>
            <person name="Gujja S."/>
            <person name="Heilman E."/>
            <person name="Heiman D."/>
            <person name="Hepburn T."/>
            <person name="Howarth C."/>
            <person name="Jen D."/>
            <person name="Larson L."/>
            <person name="Mehta T."/>
            <person name="Park D."/>
            <person name="Pearson M."/>
            <person name="Richards J."/>
            <person name="Roberts A."/>
            <person name="Saif S."/>
            <person name="Shea T."/>
            <person name="Shenoy N."/>
            <person name="Sisk P."/>
            <person name="Stolte C."/>
            <person name="Sykes S."/>
            <person name="Walk T."/>
            <person name="White J."/>
            <person name="Yandava C."/>
            <person name="Strauss J.C."/>
            <person name="Ambrose C.E."/>
            <person name="Allen-Vercoe E."/>
            <person name="Haas B."/>
            <person name="Henn M.R."/>
            <person name="Nusbaum C."/>
            <person name="Birren B."/>
        </authorList>
    </citation>
    <scope>NUCLEOTIDE SEQUENCE [LARGE SCALE GENOMIC DNA]</scope>
    <source>
        <strain evidence="1 2">1_1_41FAA</strain>
    </source>
</reference>
<accession>D6LIK6</accession>
<name>D6LIK6_9FUSO</name>
<proteinExistence type="predicted"/>
<evidence type="ECO:0000313" key="1">
    <source>
        <dbReference type="EMBL" id="EFG28232.2"/>
    </source>
</evidence>
<organism evidence="1 2">
    <name type="scientific">Fusobacterium periodonticum 1_1_41FAA</name>
    <dbReference type="NCBI Taxonomy" id="469621"/>
    <lineage>
        <taxon>Bacteria</taxon>
        <taxon>Fusobacteriati</taxon>
        <taxon>Fusobacteriota</taxon>
        <taxon>Fusobacteriia</taxon>
        <taxon>Fusobacteriales</taxon>
        <taxon>Fusobacteriaceae</taxon>
        <taxon>Fusobacterium</taxon>
    </lineage>
</organism>